<sequence>PTVVYNQQPVTQTVQPAPAQATVVVIPPRLTEVPGQMNCPYCQQQIVTETTYINGMMGWYICLLLGLFM</sequence>
<reference evidence="2 3" key="1">
    <citation type="submission" date="2024-05" db="EMBL/GenBank/DDBJ databases">
        <title>A high-quality chromosomal-level genome assembly of Topmouth culter (Culter alburnus).</title>
        <authorList>
            <person name="Zhao H."/>
        </authorList>
    </citation>
    <scope>NUCLEOTIDE SEQUENCE [LARGE SCALE GENOMIC DNA]</scope>
    <source>
        <strain evidence="2">CATC2023</strain>
        <tissue evidence="2">Muscle</tissue>
    </source>
</reference>
<gene>
    <name evidence="2" type="ORF">ABG768_001107</name>
</gene>
<keyword evidence="3" id="KW-1185">Reference proteome</keyword>
<dbReference type="EMBL" id="JAWDJR010000001">
    <property type="protein sequence ID" value="KAK9981580.1"/>
    <property type="molecule type" value="Genomic_DNA"/>
</dbReference>
<evidence type="ECO:0000313" key="3">
    <source>
        <dbReference type="Proteomes" id="UP001479290"/>
    </source>
</evidence>
<evidence type="ECO:0000313" key="2">
    <source>
        <dbReference type="EMBL" id="KAK9981580.1"/>
    </source>
</evidence>
<dbReference type="InterPro" id="IPR006629">
    <property type="entry name" value="LITAF"/>
</dbReference>
<accession>A0AAW2B9Q3</accession>
<dbReference type="Proteomes" id="UP001479290">
    <property type="component" value="Unassembled WGS sequence"/>
</dbReference>
<dbReference type="AlphaFoldDB" id="A0AAW2B9Q3"/>
<name>A0AAW2B9Q3_CULAL</name>
<feature type="domain" description="LITAF" evidence="1">
    <location>
        <begin position="19"/>
        <end position="69"/>
    </location>
</feature>
<proteinExistence type="predicted"/>
<organism evidence="2 3">
    <name type="scientific">Culter alburnus</name>
    <name type="common">Topmouth culter</name>
    <dbReference type="NCBI Taxonomy" id="194366"/>
    <lineage>
        <taxon>Eukaryota</taxon>
        <taxon>Metazoa</taxon>
        <taxon>Chordata</taxon>
        <taxon>Craniata</taxon>
        <taxon>Vertebrata</taxon>
        <taxon>Euteleostomi</taxon>
        <taxon>Actinopterygii</taxon>
        <taxon>Neopterygii</taxon>
        <taxon>Teleostei</taxon>
        <taxon>Ostariophysi</taxon>
        <taxon>Cypriniformes</taxon>
        <taxon>Xenocyprididae</taxon>
        <taxon>Xenocypridinae</taxon>
        <taxon>Culter</taxon>
    </lineage>
</organism>
<evidence type="ECO:0000259" key="1">
    <source>
        <dbReference type="PROSITE" id="PS51837"/>
    </source>
</evidence>
<comment type="caution">
    <text evidence="2">The sequence shown here is derived from an EMBL/GenBank/DDBJ whole genome shotgun (WGS) entry which is preliminary data.</text>
</comment>
<feature type="non-terminal residue" evidence="2">
    <location>
        <position position="1"/>
    </location>
</feature>
<protein>
    <recommendedName>
        <fullName evidence="1">LITAF domain-containing protein</fullName>
    </recommendedName>
</protein>
<dbReference type="Pfam" id="PF10601">
    <property type="entry name" value="zf-LITAF-like"/>
    <property type="match status" value="1"/>
</dbReference>
<dbReference type="PROSITE" id="PS51837">
    <property type="entry name" value="LITAF"/>
    <property type="match status" value="1"/>
</dbReference>